<organism evidence="2 3">
    <name type="scientific">Paenibacillus wynnii</name>
    <dbReference type="NCBI Taxonomy" id="268407"/>
    <lineage>
        <taxon>Bacteria</taxon>
        <taxon>Bacillati</taxon>
        <taxon>Bacillota</taxon>
        <taxon>Bacilli</taxon>
        <taxon>Bacillales</taxon>
        <taxon>Paenibacillaceae</taxon>
        <taxon>Paenibacillus</taxon>
    </lineage>
</organism>
<feature type="transmembrane region" description="Helical" evidence="1">
    <location>
        <begin position="55"/>
        <end position="72"/>
    </location>
</feature>
<accession>A0A098M5Q0</accession>
<comment type="caution">
    <text evidence="2">The sequence shown here is derived from an EMBL/GenBank/DDBJ whole genome shotgun (WGS) entry which is preliminary data.</text>
</comment>
<proteinExistence type="predicted"/>
<evidence type="ECO:0008006" key="4">
    <source>
        <dbReference type="Google" id="ProtNLM"/>
    </source>
</evidence>
<sequence>MNFSTFFDPQHNDDFIMFSMSHWIALLLLTTIALFLFFSRFTIRSTRELRNGIRLLLVMILIFCEAGLQLWYLSQDLWKPTHSLPLELCGITLMLSVVMLITRSRWLYSFLYFAGIGGAFIALVTPNLVYPFPHFRFLLFFVVHGAIILASLYMTWVEGFRPTWKSLGYTMVCLNAGAVAVWGADQLLGANYMFLSHKPDTYSFLDYFGPYPYYLLIEELFAFAVFLMMYVLFFWLPNRFRTRHHKGQKFHY</sequence>
<gene>
    <name evidence="2" type="ORF">PWYN_25355</name>
</gene>
<reference evidence="2 3" key="2">
    <citation type="submission" date="2014-10" db="EMBL/GenBank/DDBJ databases">
        <title>Comparative genomics of the Paenibacillus odorifer group.</title>
        <authorList>
            <person name="Tsai Y.-C."/>
            <person name="Martin N."/>
            <person name="Korlach J."/>
            <person name="Wiedmann M."/>
        </authorList>
    </citation>
    <scope>NUCLEOTIDE SEQUENCE [LARGE SCALE GENOMIC DNA]</scope>
    <source>
        <strain evidence="2 3">DSM 18334</strain>
    </source>
</reference>
<dbReference type="eggNOG" id="COG5522">
    <property type="taxonomic scope" value="Bacteria"/>
</dbReference>
<feature type="transmembrane region" description="Helical" evidence="1">
    <location>
        <begin position="84"/>
        <end position="102"/>
    </location>
</feature>
<feature type="transmembrane region" description="Helical" evidence="1">
    <location>
        <begin position="135"/>
        <end position="154"/>
    </location>
</feature>
<dbReference type="RefSeq" id="WP_036657320.1">
    <property type="nucleotide sequence ID" value="NZ_JQCR01000003.1"/>
</dbReference>
<dbReference type="AlphaFoldDB" id="A0A098M5Q0"/>
<dbReference type="STRING" id="268407.PWYN_25355"/>
<name>A0A098M5Q0_9BACL</name>
<evidence type="ECO:0000313" key="2">
    <source>
        <dbReference type="EMBL" id="KGE17879.1"/>
    </source>
</evidence>
<protein>
    <recommendedName>
        <fullName evidence="4">ABC transporter permease</fullName>
    </recommendedName>
</protein>
<feature type="transmembrane region" description="Helical" evidence="1">
    <location>
        <begin position="20"/>
        <end position="43"/>
    </location>
</feature>
<dbReference type="NCBIfam" id="TIGR02206">
    <property type="entry name" value="intg_mem_TP0381"/>
    <property type="match status" value="1"/>
</dbReference>
<dbReference type="Pfam" id="PF14808">
    <property type="entry name" value="TMEM164"/>
    <property type="match status" value="1"/>
</dbReference>
<dbReference type="InterPro" id="IPR011737">
    <property type="entry name" value="CHP02206_TP0381"/>
</dbReference>
<dbReference type="EMBL" id="JQCR01000003">
    <property type="protein sequence ID" value="KGE17879.1"/>
    <property type="molecule type" value="Genomic_DNA"/>
</dbReference>
<dbReference type="OrthoDB" id="9813172at2"/>
<evidence type="ECO:0000256" key="1">
    <source>
        <dbReference type="SAM" id="Phobius"/>
    </source>
</evidence>
<feature type="transmembrane region" description="Helical" evidence="1">
    <location>
        <begin position="109"/>
        <end position="129"/>
    </location>
</feature>
<feature type="transmembrane region" description="Helical" evidence="1">
    <location>
        <begin position="213"/>
        <end position="236"/>
    </location>
</feature>
<keyword evidence="1" id="KW-0812">Transmembrane</keyword>
<feature type="transmembrane region" description="Helical" evidence="1">
    <location>
        <begin position="166"/>
        <end position="184"/>
    </location>
</feature>
<keyword evidence="1" id="KW-1133">Transmembrane helix</keyword>
<keyword evidence="3" id="KW-1185">Reference proteome</keyword>
<dbReference type="Proteomes" id="UP000029734">
    <property type="component" value="Unassembled WGS sequence"/>
</dbReference>
<reference evidence="2 3" key="1">
    <citation type="submission" date="2014-08" db="EMBL/GenBank/DDBJ databases">
        <authorList>
            <person name="den Bakker H.C."/>
        </authorList>
    </citation>
    <scope>NUCLEOTIDE SEQUENCE [LARGE SCALE GENOMIC DNA]</scope>
    <source>
        <strain evidence="2 3">DSM 18334</strain>
    </source>
</reference>
<keyword evidence="1" id="KW-0472">Membrane</keyword>
<evidence type="ECO:0000313" key="3">
    <source>
        <dbReference type="Proteomes" id="UP000029734"/>
    </source>
</evidence>